<dbReference type="Proteomes" id="UP001268542">
    <property type="component" value="Unassembled WGS sequence"/>
</dbReference>
<proteinExistence type="predicted"/>
<dbReference type="Gene3D" id="3.40.630.30">
    <property type="match status" value="1"/>
</dbReference>
<organism evidence="2 3">
    <name type="scientific">Nocardioides imazamoxiresistens</name>
    <dbReference type="NCBI Taxonomy" id="3231893"/>
    <lineage>
        <taxon>Bacteria</taxon>
        <taxon>Bacillati</taxon>
        <taxon>Actinomycetota</taxon>
        <taxon>Actinomycetes</taxon>
        <taxon>Propionibacteriales</taxon>
        <taxon>Nocardioidaceae</taxon>
        <taxon>Nocardioides</taxon>
    </lineage>
</organism>
<dbReference type="PROSITE" id="PS51186">
    <property type="entry name" value="GNAT"/>
    <property type="match status" value="1"/>
</dbReference>
<dbReference type="Pfam" id="PF00583">
    <property type="entry name" value="Acetyltransf_1"/>
    <property type="match status" value="1"/>
</dbReference>
<gene>
    <name evidence="2" type="ORF">RDV89_13945</name>
</gene>
<sequence length="183" mass="19865">MPEVVLRPLEPADEHLLRTATHVNLNRVGPERFTLADVDRRPDLRCYTVLDPDRGDLGFAARLEGRDVGVVWLQFLDASAPGHGFVADGVPELGLCVFSGYRGAGIGGLLLDEALAAADRLGLRVSLSVEAGNPARRLYAGRGFVAAPDRPDTTMLRGRPLDLRRVASRPGRRPARRAGRSPR</sequence>
<evidence type="ECO:0000313" key="2">
    <source>
        <dbReference type="EMBL" id="MDT9594180.1"/>
    </source>
</evidence>
<name>A0ABU3PZI1_9ACTN</name>
<reference evidence="2 3" key="1">
    <citation type="submission" date="2023-08" db="EMBL/GenBank/DDBJ databases">
        <title>Nocardioides seae sp. nov., a bacterium isolated from a soil.</title>
        <authorList>
            <person name="Wang X."/>
        </authorList>
    </citation>
    <scope>NUCLEOTIDE SEQUENCE [LARGE SCALE GENOMIC DNA]</scope>
    <source>
        <strain evidence="2 3">YZH12</strain>
    </source>
</reference>
<dbReference type="InterPro" id="IPR000182">
    <property type="entry name" value="GNAT_dom"/>
</dbReference>
<dbReference type="InterPro" id="IPR016181">
    <property type="entry name" value="Acyl_CoA_acyltransferase"/>
</dbReference>
<dbReference type="RefSeq" id="WP_315733675.1">
    <property type="nucleotide sequence ID" value="NZ_JAVYII010000006.1"/>
</dbReference>
<evidence type="ECO:0000259" key="1">
    <source>
        <dbReference type="PROSITE" id="PS51186"/>
    </source>
</evidence>
<comment type="caution">
    <text evidence="2">The sequence shown here is derived from an EMBL/GenBank/DDBJ whole genome shotgun (WGS) entry which is preliminary data.</text>
</comment>
<dbReference type="SUPFAM" id="SSF55729">
    <property type="entry name" value="Acyl-CoA N-acyltransferases (Nat)"/>
    <property type="match status" value="1"/>
</dbReference>
<dbReference type="EMBL" id="JAVYII010000006">
    <property type="protein sequence ID" value="MDT9594180.1"/>
    <property type="molecule type" value="Genomic_DNA"/>
</dbReference>
<keyword evidence="3" id="KW-1185">Reference proteome</keyword>
<evidence type="ECO:0000313" key="3">
    <source>
        <dbReference type="Proteomes" id="UP001268542"/>
    </source>
</evidence>
<protein>
    <submittedName>
        <fullName evidence="2">GNAT family N-acetyltransferase</fullName>
    </submittedName>
</protein>
<accession>A0ABU3PZI1</accession>
<feature type="domain" description="N-acetyltransferase" evidence="1">
    <location>
        <begin position="4"/>
        <end position="162"/>
    </location>
</feature>